<feature type="region of interest" description="Disordered" evidence="1">
    <location>
        <begin position="1"/>
        <end position="70"/>
    </location>
</feature>
<dbReference type="EMBL" id="JAPCWZ010000003">
    <property type="protein sequence ID" value="KAK8872750.1"/>
    <property type="molecule type" value="Genomic_DNA"/>
</dbReference>
<reference evidence="3 4" key="1">
    <citation type="journal article" date="2024" name="IMA Fungus">
        <title>Apiospora arundinis, a panoply of carbohydrate-active enzymes and secondary metabolites.</title>
        <authorList>
            <person name="Sorensen T."/>
            <person name="Petersen C."/>
            <person name="Muurmann A.T."/>
            <person name="Christiansen J.V."/>
            <person name="Brundto M.L."/>
            <person name="Overgaard C.K."/>
            <person name="Boysen A.T."/>
            <person name="Wollenberg R.D."/>
            <person name="Larsen T.O."/>
            <person name="Sorensen J.L."/>
            <person name="Nielsen K.L."/>
            <person name="Sondergaard T.E."/>
        </authorList>
    </citation>
    <scope>NUCLEOTIDE SEQUENCE [LARGE SCALE GENOMIC DNA]</scope>
    <source>
        <strain evidence="3 4">AAU 773</strain>
    </source>
</reference>
<dbReference type="PANTHER" id="PTHR11538">
    <property type="entry name" value="PHENYLALANYL-TRNA SYNTHETASE"/>
    <property type="match status" value="1"/>
</dbReference>
<organism evidence="3 4">
    <name type="scientific">Apiospora arundinis</name>
    <dbReference type="NCBI Taxonomy" id="335852"/>
    <lineage>
        <taxon>Eukaryota</taxon>
        <taxon>Fungi</taxon>
        <taxon>Dikarya</taxon>
        <taxon>Ascomycota</taxon>
        <taxon>Pezizomycotina</taxon>
        <taxon>Sordariomycetes</taxon>
        <taxon>Xylariomycetidae</taxon>
        <taxon>Amphisphaeriales</taxon>
        <taxon>Apiosporaceae</taxon>
        <taxon>Apiospora</taxon>
    </lineage>
</organism>
<proteinExistence type="predicted"/>
<name>A0ABR2J4P4_9PEZI</name>
<keyword evidence="4" id="KW-1185">Reference proteome</keyword>
<gene>
    <name evidence="3" type="ORF">PGQ11_003264</name>
</gene>
<dbReference type="Pfam" id="PF10354">
    <property type="entry name" value="BMT5-like"/>
    <property type="match status" value="1"/>
</dbReference>
<feature type="compositionally biased region" description="Basic and acidic residues" evidence="1">
    <location>
        <begin position="301"/>
        <end position="310"/>
    </location>
</feature>
<evidence type="ECO:0000313" key="4">
    <source>
        <dbReference type="Proteomes" id="UP001390339"/>
    </source>
</evidence>
<sequence length="338" mass="37243">MGKRRKLSSHKPQGSGGSAKPKQQQQQQQQQATGGNVQKLLTTKGGAKQKEQKPQQQQQQQKDGTPTIPFAPEDKILLVGEGDLSFAASLMDDPHYCADVTATVFEKNADELAEKYPHVADNIAKIEADDGANGRVLYGVDATKMGPFHFTTLEERENNTAAGKGERIRSSTTGGVLFDRILFNFPHVGGKSTDVNRQVRYNQEMLVAFFERALPCLRPGGGPGSASIVVTLFEGEPYTLWNIRDLGRHAGLQVERSFRFQASAYPGYHHARTLGVVRSKSGEVGGGWKGEDRPARSYVFVRKDVPREESPTSGKSVAQQRREKKRSRGRDDDSSDDE</sequence>
<accession>A0ABR2J4P4</accession>
<evidence type="ECO:0000259" key="2">
    <source>
        <dbReference type="Pfam" id="PF10354"/>
    </source>
</evidence>
<feature type="domain" description="25S rRNA (uridine-N(3))-methyltransferase BMT5-like" evidence="2">
    <location>
        <begin position="77"/>
        <end position="272"/>
    </location>
</feature>
<dbReference type="InterPro" id="IPR019446">
    <property type="entry name" value="BMT5-like"/>
</dbReference>
<evidence type="ECO:0000256" key="1">
    <source>
        <dbReference type="SAM" id="MobiDB-lite"/>
    </source>
</evidence>
<comment type="caution">
    <text evidence="3">The sequence shown here is derived from an EMBL/GenBank/DDBJ whole genome shotgun (WGS) entry which is preliminary data.</text>
</comment>
<evidence type="ECO:0000313" key="3">
    <source>
        <dbReference type="EMBL" id="KAK8872750.1"/>
    </source>
</evidence>
<feature type="region of interest" description="Disordered" evidence="1">
    <location>
        <begin position="301"/>
        <end position="338"/>
    </location>
</feature>
<dbReference type="PANTHER" id="PTHR11538:SF26">
    <property type="entry name" value="FERREDOXIN-FOLD ANTICODON-BINDING DOMAIN-CONTAINING PROTEIN 1"/>
    <property type="match status" value="1"/>
</dbReference>
<dbReference type="Proteomes" id="UP001390339">
    <property type="component" value="Unassembled WGS sequence"/>
</dbReference>
<protein>
    <submittedName>
        <fullName evidence="3">25S rRNA (Uracil2634-N3)-methyltransferase</fullName>
    </submittedName>
</protein>
<feature type="compositionally biased region" description="Polar residues" evidence="1">
    <location>
        <begin position="32"/>
        <end position="41"/>
    </location>
</feature>